<feature type="compositionally biased region" description="Basic and acidic residues" evidence="13">
    <location>
        <begin position="1"/>
        <end position="10"/>
    </location>
</feature>
<dbReference type="Gene3D" id="1.10.287.770">
    <property type="entry name" value="YojJ-like"/>
    <property type="match status" value="1"/>
</dbReference>
<keyword evidence="4 12" id="KW-0894">Sodium channel</keyword>
<evidence type="ECO:0000256" key="7">
    <source>
        <dbReference type="ARBA" id="ARBA00023053"/>
    </source>
</evidence>
<feature type="region of interest" description="Disordered" evidence="13">
    <location>
        <begin position="1"/>
        <end position="27"/>
    </location>
</feature>
<comment type="subcellular location">
    <subcellularLocation>
        <location evidence="1">Membrane</location>
        <topology evidence="1">Multi-pass membrane protein</topology>
    </subcellularLocation>
</comment>
<keyword evidence="10 12" id="KW-0739">Sodium transport</keyword>
<feature type="compositionally biased region" description="Polar residues" evidence="13">
    <location>
        <begin position="11"/>
        <end position="20"/>
    </location>
</feature>
<keyword evidence="6" id="KW-1133">Transmembrane helix</keyword>
<evidence type="ECO:0000256" key="6">
    <source>
        <dbReference type="ARBA" id="ARBA00022989"/>
    </source>
</evidence>
<keyword evidence="9" id="KW-0472">Membrane</keyword>
<organism evidence="14 15">
    <name type="scientific">Caerostris extrusa</name>
    <name type="common">Bark spider</name>
    <name type="synonym">Caerostris bankana</name>
    <dbReference type="NCBI Taxonomy" id="172846"/>
    <lineage>
        <taxon>Eukaryota</taxon>
        <taxon>Metazoa</taxon>
        <taxon>Ecdysozoa</taxon>
        <taxon>Arthropoda</taxon>
        <taxon>Chelicerata</taxon>
        <taxon>Arachnida</taxon>
        <taxon>Araneae</taxon>
        <taxon>Araneomorphae</taxon>
        <taxon>Entelegynae</taxon>
        <taxon>Araneoidea</taxon>
        <taxon>Araneidae</taxon>
        <taxon>Caerostris</taxon>
    </lineage>
</organism>
<dbReference type="GO" id="GO:0016020">
    <property type="term" value="C:membrane"/>
    <property type="evidence" value="ECO:0007669"/>
    <property type="project" value="UniProtKB-SubCell"/>
</dbReference>
<comment type="caution">
    <text evidence="14">The sequence shown here is derived from an EMBL/GenBank/DDBJ whole genome shotgun (WGS) entry which is preliminary data.</text>
</comment>
<keyword evidence="11 12" id="KW-0407">Ion channel</keyword>
<sequence length="111" mass="12749">MHEHYIREENWNSCATSGRDSSPPSPLLISEEPECYSGVQFRMKHAPPNQRHNKRSHKGQTESKAKLKIFYESLDHTTYTQRAMFSDSELYAHLGGHLGLWLGLSCIALFE</sequence>
<gene>
    <name evidence="14" type="primary">asic4_5</name>
    <name evidence="14" type="ORF">CEXT_131711</name>
</gene>
<keyword evidence="7" id="KW-0915">Sodium</keyword>
<evidence type="ECO:0000256" key="8">
    <source>
        <dbReference type="ARBA" id="ARBA00023065"/>
    </source>
</evidence>
<dbReference type="PRINTS" id="PR01078">
    <property type="entry name" value="AMINACHANNEL"/>
</dbReference>
<evidence type="ECO:0000256" key="2">
    <source>
        <dbReference type="ARBA" id="ARBA00007193"/>
    </source>
</evidence>
<evidence type="ECO:0000256" key="1">
    <source>
        <dbReference type="ARBA" id="ARBA00004141"/>
    </source>
</evidence>
<comment type="similarity">
    <text evidence="2 12">Belongs to the amiloride-sensitive sodium channel (TC 1.A.6) family.</text>
</comment>
<evidence type="ECO:0000256" key="5">
    <source>
        <dbReference type="ARBA" id="ARBA00022692"/>
    </source>
</evidence>
<keyword evidence="3 12" id="KW-0813">Transport</keyword>
<keyword evidence="5 12" id="KW-0812">Transmembrane</keyword>
<feature type="region of interest" description="Disordered" evidence="13">
    <location>
        <begin position="44"/>
        <end position="63"/>
    </location>
</feature>
<dbReference type="GO" id="GO:0005272">
    <property type="term" value="F:sodium channel activity"/>
    <property type="evidence" value="ECO:0007669"/>
    <property type="project" value="UniProtKB-KW"/>
</dbReference>
<evidence type="ECO:0000256" key="13">
    <source>
        <dbReference type="SAM" id="MobiDB-lite"/>
    </source>
</evidence>
<keyword evidence="15" id="KW-1185">Reference proteome</keyword>
<dbReference type="InterPro" id="IPR001873">
    <property type="entry name" value="ENaC"/>
</dbReference>
<name>A0AAV4QU79_CAEEX</name>
<evidence type="ECO:0000256" key="3">
    <source>
        <dbReference type="ARBA" id="ARBA00022448"/>
    </source>
</evidence>
<evidence type="ECO:0000256" key="12">
    <source>
        <dbReference type="RuleBase" id="RU000679"/>
    </source>
</evidence>
<dbReference type="EMBL" id="BPLR01006619">
    <property type="protein sequence ID" value="GIY11223.1"/>
    <property type="molecule type" value="Genomic_DNA"/>
</dbReference>
<evidence type="ECO:0000313" key="15">
    <source>
        <dbReference type="Proteomes" id="UP001054945"/>
    </source>
</evidence>
<evidence type="ECO:0000313" key="14">
    <source>
        <dbReference type="EMBL" id="GIY11223.1"/>
    </source>
</evidence>
<evidence type="ECO:0000256" key="10">
    <source>
        <dbReference type="ARBA" id="ARBA00023201"/>
    </source>
</evidence>
<dbReference type="Proteomes" id="UP001054945">
    <property type="component" value="Unassembled WGS sequence"/>
</dbReference>
<proteinExistence type="inferred from homology"/>
<reference evidence="14 15" key="1">
    <citation type="submission" date="2021-06" db="EMBL/GenBank/DDBJ databases">
        <title>Caerostris extrusa draft genome.</title>
        <authorList>
            <person name="Kono N."/>
            <person name="Arakawa K."/>
        </authorList>
    </citation>
    <scope>NUCLEOTIDE SEQUENCE [LARGE SCALE GENOMIC DNA]</scope>
</reference>
<evidence type="ECO:0000256" key="11">
    <source>
        <dbReference type="ARBA" id="ARBA00023303"/>
    </source>
</evidence>
<protein>
    <submittedName>
        <fullName evidence="14">Acid-sensing ion channel 4</fullName>
    </submittedName>
</protein>
<accession>A0AAV4QU79</accession>
<keyword evidence="8 12" id="KW-0406">Ion transport</keyword>
<evidence type="ECO:0000256" key="4">
    <source>
        <dbReference type="ARBA" id="ARBA00022461"/>
    </source>
</evidence>
<dbReference type="Pfam" id="PF00858">
    <property type="entry name" value="ASC"/>
    <property type="match status" value="1"/>
</dbReference>
<dbReference type="AlphaFoldDB" id="A0AAV4QU79"/>
<evidence type="ECO:0000256" key="9">
    <source>
        <dbReference type="ARBA" id="ARBA00023136"/>
    </source>
</evidence>